<name>A0AAJ0G7C7_9PEZI</name>
<dbReference type="AlphaFoldDB" id="A0AAJ0G7C7"/>
<keyword evidence="8" id="KW-1185">Reference proteome</keyword>
<evidence type="ECO:0000256" key="5">
    <source>
        <dbReference type="SAM" id="MobiDB-lite"/>
    </source>
</evidence>
<evidence type="ECO:0000313" key="8">
    <source>
        <dbReference type="Proteomes" id="UP001271007"/>
    </source>
</evidence>
<proteinExistence type="predicted"/>
<keyword evidence="2 6" id="KW-0812">Transmembrane</keyword>
<keyword evidence="4 6" id="KW-0472">Membrane</keyword>
<dbReference type="Pfam" id="PF14880">
    <property type="entry name" value="COX14"/>
    <property type="match status" value="1"/>
</dbReference>
<evidence type="ECO:0000256" key="4">
    <source>
        <dbReference type="ARBA" id="ARBA00023136"/>
    </source>
</evidence>
<organism evidence="7 8">
    <name type="scientific">Extremus antarcticus</name>
    <dbReference type="NCBI Taxonomy" id="702011"/>
    <lineage>
        <taxon>Eukaryota</taxon>
        <taxon>Fungi</taxon>
        <taxon>Dikarya</taxon>
        <taxon>Ascomycota</taxon>
        <taxon>Pezizomycotina</taxon>
        <taxon>Dothideomycetes</taxon>
        <taxon>Dothideomycetidae</taxon>
        <taxon>Mycosphaerellales</taxon>
        <taxon>Extremaceae</taxon>
        <taxon>Extremus</taxon>
    </lineage>
</organism>
<protein>
    <submittedName>
        <fullName evidence="7">Uncharacterized protein</fullName>
    </submittedName>
</protein>
<dbReference type="EMBL" id="JAWDJX010000029">
    <property type="protein sequence ID" value="KAK3050923.1"/>
    <property type="molecule type" value="Genomic_DNA"/>
</dbReference>
<dbReference type="GO" id="GO:0016020">
    <property type="term" value="C:membrane"/>
    <property type="evidence" value="ECO:0007669"/>
    <property type="project" value="UniProtKB-SubCell"/>
</dbReference>
<evidence type="ECO:0000256" key="6">
    <source>
        <dbReference type="SAM" id="Phobius"/>
    </source>
</evidence>
<evidence type="ECO:0000256" key="3">
    <source>
        <dbReference type="ARBA" id="ARBA00022989"/>
    </source>
</evidence>
<comment type="caution">
    <text evidence="7">The sequence shown here is derived from an EMBL/GenBank/DDBJ whole genome shotgun (WGS) entry which is preliminary data.</text>
</comment>
<dbReference type="InterPro" id="IPR029208">
    <property type="entry name" value="COX14"/>
</dbReference>
<evidence type="ECO:0000313" key="7">
    <source>
        <dbReference type="EMBL" id="KAK3050923.1"/>
    </source>
</evidence>
<sequence length="231" mass="24410">MARSSTDATRFTATGPYAASSPSFSSNPATTSGPQINFGAPAPIGETPQQKIARLRAAAALAKSGALRETSFDRVVRVGRVWADRAHRVTALGLIGLTVLSTMVAAAGVTDMILHNRRRRTEFLEAQQAKSATDLAAAKVALEAGQVTEDQILLINRERAAMEAEEAKRNRPGIFKRMTGSLFGDLSAEEQKGGRLGAGAREAAITPKEEMLGEREDRGCAGEGGTESKNG</sequence>
<reference evidence="7" key="1">
    <citation type="submission" date="2023-04" db="EMBL/GenBank/DDBJ databases">
        <title>Black Yeasts Isolated from many extreme environments.</title>
        <authorList>
            <person name="Coleine C."/>
            <person name="Stajich J.E."/>
            <person name="Selbmann L."/>
        </authorList>
    </citation>
    <scope>NUCLEOTIDE SEQUENCE</scope>
    <source>
        <strain evidence="7">CCFEE 5312</strain>
    </source>
</reference>
<feature type="compositionally biased region" description="Basic and acidic residues" evidence="5">
    <location>
        <begin position="207"/>
        <end position="220"/>
    </location>
</feature>
<accession>A0AAJ0G7C7</accession>
<keyword evidence="3 6" id="KW-1133">Transmembrane helix</keyword>
<dbReference type="Proteomes" id="UP001271007">
    <property type="component" value="Unassembled WGS sequence"/>
</dbReference>
<feature type="compositionally biased region" description="Polar residues" evidence="5">
    <location>
        <begin position="1"/>
        <end position="12"/>
    </location>
</feature>
<feature type="transmembrane region" description="Helical" evidence="6">
    <location>
        <begin position="91"/>
        <end position="114"/>
    </location>
</feature>
<feature type="compositionally biased region" description="Low complexity" evidence="5">
    <location>
        <begin position="18"/>
        <end position="32"/>
    </location>
</feature>
<feature type="region of interest" description="Disordered" evidence="5">
    <location>
        <begin position="1"/>
        <end position="44"/>
    </location>
</feature>
<feature type="region of interest" description="Disordered" evidence="5">
    <location>
        <begin position="190"/>
        <end position="231"/>
    </location>
</feature>
<evidence type="ECO:0000256" key="2">
    <source>
        <dbReference type="ARBA" id="ARBA00022692"/>
    </source>
</evidence>
<comment type="subcellular location">
    <subcellularLocation>
        <location evidence="1">Membrane</location>
        <topology evidence="1">Single-pass membrane protein</topology>
    </subcellularLocation>
</comment>
<evidence type="ECO:0000256" key="1">
    <source>
        <dbReference type="ARBA" id="ARBA00004167"/>
    </source>
</evidence>
<gene>
    <name evidence="7" type="ORF">LTR09_008001</name>
</gene>